<dbReference type="SMART" id="SM00343">
    <property type="entry name" value="ZnF_C2HC"/>
    <property type="match status" value="1"/>
</dbReference>
<evidence type="ECO:0000256" key="2">
    <source>
        <dbReference type="SAM" id="MobiDB-lite"/>
    </source>
</evidence>
<dbReference type="PANTHER" id="PTHR34676:SF8">
    <property type="entry name" value="TRANSMEMBRANE PROTEIN"/>
    <property type="match status" value="1"/>
</dbReference>
<accession>A0AAV2DSC4</accession>
<evidence type="ECO:0000259" key="3">
    <source>
        <dbReference type="PROSITE" id="PS50158"/>
    </source>
</evidence>
<sequence length="491" mass="56395">MASGSKNNAPLYLADGFSQNRPPRFEGVNYGYWKYCMELFVGSTDPKLWARVIKGPYELKEDQEKWTDEDFEKFQQNCKATNLMYCALGPEEYHKVAGCKTAKEIWDKLQVTYEGTSQVKTSRINSLKQQFDLFKMEEGETIRQMYERFTNIVNSLENLGKSYESGDLVRKILWSLPEQWTPKVTAIEEAKDLEKLAIDELIGSLATHEDKLNKGNHDKGKKGIAFKATTYNEDTEDLDDMEDEESALLSKQISRLLRVRREKRRGNFVNKNREVEKEGGTTKYPQSRTFHKSRIEQLQSVKVQNTTGCFRCGKNGHIKAECPLARKERAMAATWSCSEEEDEDGEETREESYMAIDVEEPSERHNSNEVKPSNHTHFSDSDYYSDDDLLVSTIKEIQLEFGNVKVKYSKLKSDHAKIIIEYDELKKEAIRLKEELDETAKKVEVLENEKSSLTTKLQASLEGSKSESLKKEGKSYLNHSTKGCCEKLGSN</sequence>
<keyword evidence="1" id="KW-0479">Metal-binding</keyword>
<dbReference type="Proteomes" id="UP001497516">
    <property type="component" value="Chromosome 3"/>
</dbReference>
<dbReference type="SUPFAM" id="SSF57756">
    <property type="entry name" value="Retrovirus zinc finger-like domains"/>
    <property type="match status" value="1"/>
</dbReference>
<dbReference type="InterPro" id="IPR036875">
    <property type="entry name" value="Znf_CCHC_sf"/>
</dbReference>
<dbReference type="Gene3D" id="4.10.60.10">
    <property type="entry name" value="Zinc finger, CCHC-type"/>
    <property type="match status" value="1"/>
</dbReference>
<evidence type="ECO:0000256" key="1">
    <source>
        <dbReference type="PROSITE-ProRule" id="PRU00047"/>
    </source>
</evidence>
<dbReference type="InterPro" id="IPR001878">
    <property type="entry name" value="Znf_CCHC"/>
</dbReference>
<dbReference type="Pfam" id="PF14223">
    <property type="entry name" value="Retrotran_gag_2"/>
    <property type="match status" value="1"/>
</dbReference>
<feature type="domain" description="CCHC-type" evidence="3">
    <location>
        <begin position="309"/>
        <end position="323"/>
    </location>
</feature>
<feature type="region of interest" description="Disordered" evidence="2">
    <location>
        <begin position="359"/>
        <end position="379"/>
    </location>
</feature>
<dbReference type="PANTHER" id="PTHR34676">
    <property type="entry name" value="DUF4219 DOMAIN-CONTAINING PROTEIN-RELATED"/>
    <property type="match status" value="1"/>
</dbReference>
<keyword evidence="1" id="KW-0863">Zinc-finger</keyword>
<dbReference type="GO" id="GO:0008270">
    <property type="term" value="F:zinc ion binding"/>
    <property type="evidence" value="ECO:0007669"/>
    <property type="project" value="UniProtKB-KW"/>
</dbReference>
<keyword evidence="1" id="KW-0862">Zinc</keyword>
<evidence type="ECO:0000313" key="5">
    <source>
        <dbReference type="Proteomes" id="UP001497516"/>
    </source>
</evidence>
<organism evidence="4 5">
    <name type="scientific">Linum trigynum</name>
    <dbReference type="NCBI Taxonomy" id="586398"/>
    <lineage>
        <taxon>Eukaryota</taxon>
        <taxon>Viridiplantae</taxon>
        <taxon>Streptophyta</taxon>
        <taxon>Embryophyta</taxon>
        <taxon>Tracheophyta</taxon>
        <taxon>Spermatophyta</taxon>
        <taxon>Magnoliopsida</taxon>
        <taxon>eudicotyledons</taxon>
        <taxon>Gunneridae</taxon>
        <taxon>Pentapetalae</taxon>
        <taxon>rosids</taxon>
        <taxon>fabids</taxon>
        <taxon>Malpighiales</taxon>
        <taxon>Linaceae</taxon>
        <taxon>Linum</taxon>
    </lineage>
</organism>
<name>A0AAV2DSC4_9ROSI</name>
<protein>
    <recommendedName>
        <fullName evidence="3">CCHC-type domain-containing protein</fullName>
    </recommendedName>
</protein>
<dbReference type="EMBL" id="OZ034816">
    <property type="protein sequence ID" value="CAL1376444.1"/>
    <property type="molecule type" value="Genomic_DNA"/>
</dbReference>
<keyword evidence="5" id="KW-1185">Reference proteome</keyword>
<feature type="region of interest" description="Disordered" evidence="2">
    <location>
        <begin position="454"/>
        <end position="474"/>
    </location>
</feature>
<dbReference type="GO" id="GO:0003676">
    <property type="term" value="F:nucleic acid binding"/>
    <property type="evidence" value="ECO:0007669"/>
    <property type="project" value="InterPro"/>
</dbReference>
<reference evidence="4 5" key="1">
    <citation type="submission" date="2024-04" db="EMBL/GenBank/DDBJ databases">
        <authorList>
            <person name="Fracassetti M."/>
        </authorList>
    </citation>
    <scope>NUCLEOTIDE SEQUENCE [LARGE SCALE GENOMIC DNA]</scope>
</reference>
<gene>
    <name evidence="4" type="ORF">LTRI10_LOCUS18172</name>
</gene>
<dbReference type="PROSITE" id="PS50158">
    <property type="entry name" value="ZF_CCHC"/>
    <property type="match status" value="1"/>
</dbReference>
<proteinExistence type="predicted"/>
<dbReference type="Pfam" id="PF00098">
    <property type="entry name" value="zf-CCHC"/>
    <property type="match status" value="1"/>
</dbReference>
<dbReference type="AlphaFoldDB" id="A0AAV2DSC4"/>
<evidence type="ECO:0000313" key="4">
    <source>
        <dbReference type="EMBL" id="CAL1376444.1"/>
    </source>
</evidence>
<feature type="compositionally biased region" description="Basic and acidic residues" evidence="2">
    <location>
        <begin position="464"/>
        <end position="474"/>
    </location>
</feature>